<reference evidence="2 4" key="1">
    <citation type="journal article" date="2016" name="PLoS ONE">
        <title>Sequence Assembly of Yarrowia lipolytica Strain W29/CLIB89 Shows Transposable Element Diversity.</title>
        <authorList>
            <person name="Magnan C."/>
            <person name="Yu J."/>
            <person name="Chang I."/>
            <person name="Jahn E."/>
            <person name="Kanomata Y."/>
            <person name="Wu J."/>
            <person name="Zeller M."/>
            <person name="Oakes M."/>
            <person name="Baldi P."/>
            <person name="Sandmeyer S."/>
        </authorList>
    </citation>
    <scope>NUCLEOTIDE SEQUENCE [LARGE SCALE GENOMIC DNA]</scope>
    <source>
        <strain evidence="2">CLIB89</strain>
        <strain evidence="4">CLIB89(W29)</strain>
    </source>
</reference>
<protein>
    <recommendedName>
        <fullName evidence="1">F-box domain-containing protein</fullName>
    </recommendedName>
</protein>
<accession>A0A1H6PN34</accession>
<feature type="domain" description="F-box" evidence="1">
    <location>
        <begin position="2"/>
        <end position="42"/>
    </location>
</feature>
<dbReference type="VEuPathDB" id="FungiDB:YALI1_F35836g"/>
<evidence type="ECO:0000313" key="2">
    <source>
        <dbReference type="EMBL" id="AOW07823.1"/>
    </source>
</evidence>
<dbReference type="VEuPathDB" id="FungiDB:YALI0_F28171g"/>
<dbReference type="EMBL" id="KZ857329">
    <property type="protein sequence ID" value="RDW27579.1"/>
    <property type="molecule type" value="Genomic_DNA"/>
</dbReference>
<evidence type="ECO:0000259" key="1">
    <source>
        <dbReference type="Pfam" id="PF12937"/>
    </source>
</evidence>
<dbReference type="AlphaFoldDB" id="A0A1H6PN34"/>
<dbReference type="InterPro" id="IPR036047">
    <property type="entry name" value="F-box-like_dom_sf"/>
</dbReference>
<evidence type="ECO:0000313" key="4">
    <source>
        <dbReference type="Proteomes" id="UP000182444"/>
    </source>
</evidence>
<organism evidence="2 4">
    <name type="scientific">Yarrowia lipolytica</name>
    <name type="common">Candida lipolytica</name>
    <dbReference type="NCBI Taxonomy" id="4952"/>
    <lineage>
        <taxon>Eukaryota</taxon>
        <taxon>Fungi</taxon>
        <taxon>Dikarya</taxon>
        <taxon>Ascomycota</taxon>
        <taxon>Saccharomycotina</taxon>
        <taxon>Dipodascomycetes</taxon>
        <taxon>Dipodascales</taxon>
        <taxon>Dipodascales incertae sedis</taxon>
        <taxon>Yarrowia</taxon>
    </lineage>
</organism>
<sequence length="387" mass="43739">MLPPEVWLNICSYLDTNSLRAVSLTSWMLHQCASTRLWNSPTRPLHAVRHVIPAGWAATETTTEVIDPNSPPPTPEPTNPLFSDYDRRSVGLLNTLNKTPDIELYCRHFVRRLLLVYNSSDPWCTLDSEFGHAMLTNTNFQTLKDLTICIFGNGSSTDHHLVKLQDAFFQWCYREEGRNVHITCKNSTFLSGESIDKSVYLALHSVQLARISNEGLNQLLMNSSNLKYLSVCSSSISSLKICLRHMTGLEYLDMDLPLFSRIVGIPVGLKTLKITGIDELPTRLLKLVENVHRLYLEIEGLETEGFCQTSLETEFDFVMESVRELHIVGGVSDLVVLKLLDITPQARVLVVRDAQPLSDQACFESLHCKKNLEMISWSTQEESVIIN</sequence>
<dbReference type="InterPro" id="IPR001810">
    <property type="entry name" value="F-box_dom"/>
</dbReference>
<name>A0A1H6PN34_YARLL</name>
<dbReference type="Proteomes" id="UP000182444">
    <property type="component" value="Chromosome 1F"/>
</dbReference>
<dbReference type="Pfam" id="PF12937">
    <property type="entry name" value="F-box-like"/>
    <property type="match status" value="1"/>
</dbReference>
<gene>
    <name evidence="3" type="ORF">B0I71DRAFT_114913</name>
    <name evidence="2" type="ORF">YALI1_F35836g</name>
</gene>
<reference evidence="3 5" key="2">
    <citation type="submission" date="2018-07" db="EMBL/GenBank/DDBJ databases">
        <title>Draft Genome Assemblies for Five Robust Yarrowia lipolytica Strains Exhibiting High Lipid Production and Pentose Sugar Utilization and Sugar Alcohol Secretion from Undetoxified Lignocellulosic Biomass Hydrolysates.</title>
        <authorList>
            <consortium name="DOE Joint Genome Institute"/>
            <person name="Walker C."/>
            <person name="Ryu S."/>
            <person name="Na H."/>
            <person name="Zane M."/>
            <person name="LaButti K."/>
            <person name="Lipzen A."/>
            <person name="Haridas S."/>
            <person name="Barry K."/>
            <person name="Grigoriev I.V."/>
            <person name="Quarterman J."/>
            <person name="Slininger P."/>
            <person name="Dien B."/>
            <person name="Trinh C.T."/>
        </authorList>
    </citation>
    <scope>NUCLEOTIDE SEQUENCE [LARGE SCALE GENOMIC DNA]</scope>
    <source>
        <strain evidence="3 5">YB392</strain>
    </source>
</reference>
<evidence type="ECO:0000313" key="5">
    <source>
        <dbReference type="Proteomes" id="UP000256601"/>
    </source>
</evidence>
<dbReference type="Proteomes" id="UP000256601">
    <property type="component" value="Unassembled WGS sequence"/>
</dbReference>
<dbReference type="KEGG" id="yli:2907684"/>
<dbReference type="EMBL" id="CP017558">
    <property type="protein sequence ID" value="AOW07823.1"/>
    <property type="molecule type" value="Genomic_DNA"/>
</dbReference>
<evidence type="ECO:0000313" key="3">
    <source>
        <dbReference type="EMBL" id="RDW27579.1"/>
    </source>
</evidence>
<proteinExistence type="predicted"/>
<dbReference type="SUPFAM" id="SSF81383">
    <property type="entry name" value="F-box domain"/>
    <property type="match status" value="1"/>
</dbReference>
<dbReference type="GeneID" id="2907684"/>